<feature type="compositionally biased region" description="Polar residues" evidence="15">
    <location>
        <begin position="11"/>
        <end position="28"/>
    </location>
</feature>
<keyword evidence="9" id="KW-0159">Chromosome partition</keyword>
<dbReference type="InterPro" id="IPR013962">
    <property type="entry name" value="DASH_Dam1"/>
</dbReference>
<dbReference type="AlphaFoldDB" id="J5QSB7"/>
<feature type="region of interest" description="Disordered" evidence="15">
    <location>
        <begin position="102"/>
        <end position="177"/>
    </location>
</feature>
<evidence type="ECO:0000256" key="14">
    <source>
        <dbReference type="ARBA" id="ARBA00030453"/>
    </source>
</evidence>
<dbReference type="GO" id="GO:1990537">
    <property type="term" value="C:mitotic spindle polar microtubule"/>
    <property type="evidence" value="ECO:0007669"/>
    <property type="project" value="TreeGrafter"/>
</dbReference>
<keyword evidence="10" id="KW-0995">Kinetochore</keyword>
<evidence type="ECO:0000256" key="3">
    <source>
        <dbReference type="ARBA" id="ARBA00004629"/>
    </source>
</evidence>
<evidence type="ECO:0000256" key="7">
    <source>
        <dbReference type="ARBA" id="ARBA00022490"/>
    </source>
</evidence>
<evidence type="ECO:0000256" key="10">
    <source>
        <dbReference type="ARBA" id="ARBA00022838"/>
    </source>
</evidence>
<feature type="compositionally biased region" description="Pro residues" evidence="15">
    <location>
        <begin position="107"/>
        <end position="118"/>
    </location>
</feature>
<feature type="region of interest" description="Disordered" evidence="15">
    <location>
        <begin position="232"/>
        <end position="291"/>
    </location>
</feature>
<evidence type="ECO:0000256" key="1">
    <source>
        <dbReference type="ARBA" id="ARBA00004123"/>
    </source>
</evidence>
<dbReference type="Proteomes" id="UP000002748">
    <property type="component" value="Unassembled WGS sequence"/>
</dbReference>
<evidence type="ECO:0000256" key="2">
    <source>
        <dbReference type="ARBA" id="ARBA00004186"/>
    </source>
</evidence>
<feature type="compositionally biased region" description="Basic and acidic residues" evidence="15">
    <location>
        <begin position="253"/>
        <end position="291"/>
    </location>
</feature>
<dbReference type="KEGG" id="tasa:A1Q1_02183"/>
<evidence type="ECO:0000256" key="9">
    <source>
        <dbReference type="ARBA" id="ARBA00022829"/>
    </source>
</evidence>
<dbReference type="GeneID" id="25985697"/>
<dbReference type="HOGENOM" id="CLU_066250_0_0_1"/>
<evidence type="ECO:0000256" key="5">
    <source>
        <dbReference type="ARBA" id="ARBA00020497"/>
    </source>
</evidence>
<comment type="caution">
    <text evidence="16">The sequence shown here is derived from an EMBL/GenBank/DDBJ whole genome shotgun (WGS) entry which is preliminary data.</text>
</comment>
<keyword evidence="13" id="KW-0137">Centromere</keyword>
<keyword evidence="8" id="KW-0493">Microtubule</keyword>
<dbReference type="GO" id="GO:0042729">
    <property type="term" value="C:DASH complex"/>
    <property type="evidence" value="ECO:0007669"/>
    <property type="project" value="InterPro"/>
</dbReference>
<evidence type="ECO:0000256" key="6">
    <source>
        <dbReference type="ARBA" id="ARBA00022454"/>
    </source>
</evidence>
<evidence type="ECO:0000256" key="12">
    <source>
        <dbReference type="ARBA" id="ARBA00023242"/>
    </source>
</evidence>
<dbReference type="PANTHER" id="PTHR28113:SF1">
    <property type="entry name" value="DASH COMPLEX SUBUNIT DAM1"/>
    <property type="match status" value="1"/>
</dbReference>
<evidence type="ECO:0000256" key="4">
    <source>
        <dbReference type="ARBA" id="ARBA00010073"/>
    </source>
</evidence>
<name>J5QSB7_TRIAS</name>
<comment type="similarity">
    <text evidence="4">Belongs to the DASH complex DAM1 family.</text>
</comment>
<sequence length="291" mass="31457">MAPSHPLRRVSTGSLNSLARSTDRPQSNAGLDVLAPALQDLADEVAALSTNTQRISALHDALGQFNEGFAAYLYALKMNAFCVEWPQAPNDSTLARLQQLGGQLQPDPEPTPSPPPQPASQVQQREDEDENAAADMTYATAYSPEPKRSAPSRSRVPPPRAGGAGVPVKKKPAGPGLAERKAAAAAKKKRDIKISKLIDSSLPLEYRGANRDNRITMEGVIERLMVDYENDGDGLASSRRLCQAGSTAPAREQVSDRARREEARDEAERERDQEASTGRDLDAQSEEGRAH</sequence>
<dbReference type="EMBL" id="ALBS01000190">
    <property type="protein sequence ID" value="EJT48848.1"/>
    <property type="molecule type" value="Genomic_DNA"/>
</dbReference>
<accession>J5QSB7</accession>
<keyword evidence="12" id="KW-0539">Nucleus</keyword>
<dbReference type="OrthoDB" id="5586015at2759"/>
<evidence type="ECO:0000256" key="8">
    <source>
        <dbReference type="ARBA" id="ARBA00022701"/>
    </source>
</evidence>
<keyword evidence="11" id="KW-0206">Cytoskeleton</keyword>
<dbReference type="PANTHER" id="PTHR28113">
    <property type="entry name" value="DASH COMPLEX SUBUNIT DAM1"/>
    <property type="match status" value="1"/>
</dbReference>
<proteinExistence type="inferred from homology"/>
<keyword evidence="6" id="KW-0158">Chromosome</keyword>
<comment type="subcellular location">
    <subcellularLocation>
        <location evidence="3">Chromosome</location>
        <location evidence="3">Centromere</location>
        <location evidence="3">Kinetochore</location>
    </subcellularLocation>
    <subcellularLocation>
        <location evidence="2">Cytoplasm</location>
        <location evidence="2">Cytoskeleton</location>
        <location evidence="2">Spindle</location>
    </subcellularLocation>
    <subcellularLocation>
        <location evidence="1">Nucleus</location>
    </subcellularLocation>
</comment>
<protein>
    <recommendedName>
        <fullName evidence="5">DASH complex subunit DAM1</fullName>
    </recommendedName>
    <alternativeName>
        <fullName evidence="14">Outer kinetochore protein DAM1</fullName>
    </alternativeName>
</protein>
<organism evidence="16 17">
    <name type="scientific">Trichosporon asahii var. asahii (strain ATCC 90039 / CBS 2479 / JCM 2466 / KCTC 7840 / NBRC 103889/ NCYC 2677 / UAMH 7654)</name>
    <name type="common">Yeast</name>
    <dbReference type="NCBI Taxonomy" id="1186058"/>
    <lineage>
        <taxon>Eukaryota</taxon>
        <taxon>Fungi</taxon>
        <taxon>Dikarya</taxon>
        <taxon>Basidiomycota</taxon>
        <taxon>Agaricomycotina</taxon>
        <taxon>Tremellomycetes</taxon>
        <taxon>Trichosporonales</taxon>
        <taxon>Trichosporonaceae</taxon>
        <taxon>Trichosporon</taxon>
    </lineage>
</organism>
<evidence type="ECO:0000256" key="11">
    <source>
        <dbReference type="ARBA" id="ARBA00023212"/>
    </source>
</evidence>
<dbReference type="GO" id="GO:1990758">
    <property type="term" value="P:mitotic sister chromatid biorientation"/>
    <property type="evidence" value="ECO:0007669"/>
    <property type="project" value="TreeGrafter"/>
</dbReference>
<feature type="region of interest" description="Disordered" evidence="15">
    <location>
        <begin position="1"/>
        <end position="28"/>
    </location>
</feature>
<keyword evidence="7" id="KW-0963">Cytoplasm</keyword>
<evidence type="ECO:0000313" key="17">
    <source>
        <dbReference type="Proteomes" id="UP000002748"/>
    </source>
</evidence>
<reference evidence="16 17" key="1">
    <citation type="journal article" date="2012" name="Eukaryot. Cell">
        <title>Draft genome sequence of CBS 2479, the standard type strain of Trichosporon asahii.</title>
        <authorList>
            <person name="Yang R.Y."/>
            <person name="Li H.T."/>
            <person name="Zhu H."/>
            <person name="Zhou G.P."/>
            <person name="Wang M."/>
            <person name="Wang L."/>
        </authorList>
    </citation>
    <scope>NUCLEOTIDE SEQUENCE [LARGE SCALE GENOMIC DNA]</scope>
    <source>
        <strain evidence="17">ATCC 90039 / CBS 2479 / JCM 2466 / KCTC 7840 / NCYC 2677 / UAMH 7654</strain>
    </source>
</reference>
<evidence type="ECO:0000256" key="15">
    <source>
        <dbReference type="SAM" id="MobiDB-lite"/>
    </source>
</evidence>
<dbReference type="Pfam" id="PF08653">
    <property type="entry name" value="DASH_Dam1"/>
    <property type="match status" value="1"/>
</dbReference>
<dbReference type="RefSeq" id="XP_014180603.1">
    <property type="nucleotide sequence ID" value="XM_014325128.1"/>
</dbReference>
<evidence type="ECO:0000256" key="13">
    <source>
        <dbReference type="ARBA" id="ARBA00023328"/>
    </source>
</evidence>
<dbReference type="VEuPathDB" id="FungiDB:A1Q1_02183"/>
<gene>
    <name evidence="16" type="ORF">A1Q1_02183</name>
</gene>
<evidence type="ECO:0000313" key="16">
    <source>
        <dbReference type="EMBL" id="EJT48848.1"/>
    </source>
</evidence>
<dbReference type="GO" id="GO:0044732">
    <property type="term" value="C:mitotic spindle pole body"/>
    <property type="evidence" value="ECO:0007669"/>
    <property type="project" value="TreeGrafter"/>
</dbReference>